<name>A0ABX1SCU7_9PSEU</name>
<comment type="similarity">
    <text evidence="1">Belongs to the thioredoxin family. DsbA subfamily.</text>
</comment>
<feature type="compositionally biased region" description="Polar residues" evidence="2">
    <location>
        <begin position="1"/>
        <end position="11"/>
    </location>
</feature>
<reference evidence="4 5" key="1">
    <citation type="submission" date="2020-04" db="EMBL/GenBank/DDBJ databases">
        <authorList>
            <person name="Klaysubun C."/>
            <person name="Duangmal K."/>
            <person name="Lipun K."/>
        </authorList>
    </citation>
    <scope>NUCLEOTIDE SEQUENCE [LARGE SCALE GENOMIC DNA]</scope>
    <source>
        <strain evidence="4 5">K10HN5</strain>
    </source>
</reference>
<dbReference type="Pfam" id="PF13462">
    <property type="entry name" value="Thioredoxin_4"/>
    <property type="match status" value="1"/>
</dbReference>
<dbReference type="InterPro" id="IPR036249">
    <property type="entry name" value="Thioredoxin-like_sf"/>
</dbReference>
<dbReference type="CDD" id="cd02972">
    <property type="entry name" value="DsbA_family"/>
    <property type="match status" value="1"/>
</dbReference>
<feature type="compositionally biased region" description="Polar residues" evidence="2">
    <location>
        <begin position="29"/>
        <end position="39"/>
    </location>
</feature>
<evidence type="ECO:0000259" key="3">
    <source>
        <dbReference type="PROSITE" id="PS51352"/>
    </source>
</evidence>
<dbReference type="EMBL" id="JAAXLA010000036">
    <property type="protein sequence ID" value="NMH99401.1"/>
    <property type="molecule type" value="Genomic_DNA"/>
</dbReference>
<organism evidence="4 5">
    <name type="scientific">Pseudonocardia acidicola</name>
    <dbReference type="NCBI Taxonomy" id="2724939"/>
    <lineage>
        <taxon>Bacteria</taxon>
        <taxon>Bacillati</taxon>
        <taxon>Actinomycetota</taxon>
        <taxon>Actinomycetes</taxon>
        <taxon>Pseudonocardiales</taxon>
        <taxon>Pseudonocardiaceae</taxon>
        <taxon>Pseudonocardia</taxon>
    </lineage>
</organism>
<evidence type="ECO:0000313" key="5">
    <source>
        <dbReference type="Proteomes" id="UP000820669"/>
    </source>
</evidence>
<evidence type="ECO:0000313" key="4">
    <source>
        <dbReference type="EMBL" id="NMH99401.1"/>
    </source>
</evidence>
<feature type="region of interest" description="Disordered" evidence="2">
    <location>
        <begin position="1"/>
        <end position="68"/>
    </location>
</feature>
<dbReference type="Gene3D" id="3.40.30.10">
    <property type="entry name" value="Glutaredoxin"/>
    <property type="match status" value="1"/>
</dbReference>
<dbReference type="InterPro" id="IPR013766">
    <property type="entry name" value="Thioredoxin_domain"/>
</dbReference>
<feature type="compositionally biased region" description="Basic and acidic residues" evidence="2">
    <location>
        <begin position="13"/>
        <end position="22"/>
    </location>
</feature>
<evidence type="ECO:0000256" key="1">
    <source>
        <dbReference type="ARBA" id="ARBA00005791"/>
    </source>
</evidence>
<dbReference type="PANTHER" id="PTHR13887:SF55">
    <property type="entry name" value="SLR0313 PROTEIN"/>
    <property type="match status" value="1"/>
</dbReference>
<feature type="domain" description="Thioredoxin" evidence="3">
    <location>
        <begin position="44"/>
        <end position="232"/>
    </location>
</feature>
<evidence type="ECO:0000256" key="2">
    <source>
        <dbReference type="SAM" id="MobiDB-lite"/>
    </source>
</evidence>
<dbReference type="SUPFAM" id="SSF52833">
    <property type="entry name" value="Thioredoxin-like"/>
    <property type="match status" value="1"/>
</dbReference>
<comment type="caution">
    <text evidence="4">The sequence shown here is derived from an EMBL/GenBank/DDBJ whole genome shotgun (WGS) entry which is preliminary data.</text>
</comment>
<proteinExistence type="inferred from homology"/>
<keyword evidence="5" id="KW-1185">Reference proteome</keyword>
<dbReference type="PANTHER" id="PTHR13887">
    <property type="entry name" value="GLUTATHIONE S-TRANSFERASE KAPPA"/>
    <property type="match status" value="1"/>
</dbReference>
<accession>A0ABX1SCU7</accession>
<sequence length="236" mass="25665">MTAAASNSTAEPDSVRRNDRAARLRSPRSDSVVTDTYRSSPELDRGGEEDTISTASNDSGSLDPPIGPYDHVQGVLGSELSLVEYGDYECPYCRAAAPVIEELRRHLGDRLVFAFRHFPLAELHPFALAAATAAEASALKGQFWPMHAKLYAGDEPHLTQADLRRYAEEIGVPPEKVTWPATQFVEDRVEADFNSGVRSGVRGTPTLFVNGTIYRGPVTVDALLDALQQHPATAES</sequence>
<dbReference type="InterPro" id="IPR012336">
    <property type="entry name" value="Thioredoxin-like_fold"/>
</dbReference>
<dbReference type="PROSITE" id="PS51352">
    <property type="entry name" value="THIOREDOXIN_2"/>
    <property type="match status" value="1"/>
</dbReference>
<protein>
    <submittedName>
        <fullName evidence="4">DsbA family protein</fullName>
    </submittedName>
</protein>
<dbReference type="Proteomes" id="UP000820669">
    <property type="component" value="Unassembled WGS sequence"/>
</dbReference>
<gene>
    <name evidence="4" type="ORF">HF526_19085</name>
</gene>